<accession>A0A1M7EML0</accession>
<keyword evidence="2" id="KW-1185">Reference proteome</keyword>
<reference evidence="2" key="1">
    <citation type="submission" date="2016-11" db="EMBL/GenBank/DDBJ databases">
        <authorList>
            <person name="Varghese N."/>
            <person name="Submissions S."/>
        </authorList>
    </citation>
    <scope>NUCLEOTIDE SEQUENCE [LARGE SCALE GENOMIC DNA]</scope>
    <source>
        <strain evidence="2">DSM 1811</strain>
    </source>
</reference>
<dbReference type="PROSITE" id="PS51257">
    <property type="entry name" value="PROKAR_LIPOPROTEIN"/>
    <property type="match status" value="1"/>
</dbReference>
<proteinExistence type="predicted"/>
<evidence type="ECO:0000313" key="2">
    <source>
        <dbReference type="Proteomes" id="UP000184121"/>
    </source>
</evidence>
<organism evidence="1 2">
    <name type="scientific">Flavobacterium saccharophilum</name>
    <dbReference type="NCBI Taxonomy" id="29534"/>
    <lineage>
        <taxon>Bacteria</taxon>
        <taxon>Pseudomonadati</taxon>
        <taxon>Bacteroidota</taxon>
        <taxon>Flavobacteriia</taxon>
        <taxon>Flavobacteriales</taxon>
        <taxon>Flavobacteriaceae</taxon>
        <taxon>Flavobacterium</taxon>
    </lineage>
</organism>
<name>A0A1M7EML0_9FLAO</name>
<evidence type="ECO:0000313" key="1">
    <source>
        <dbReference type="EMBL" id="SHL92876.1"/>
    </source>
</evidence>
<dbReference type="OrthoDB" id="1524444at2"/>
<dbReference type="Proteomes" id="UP000184121">
    <property type="component" value="Unassembled WGS sequence"/>
</dbReference>
<dbReference type="RefSeq" id="WP_072971739.1">
    <property type="nucleotide sequence ID" value="NZ_FRBY01000002.1"/>
</dbReference>
<dbReference type="STRING" id="29534.SAMN05444366_2072"/>
<gene>
    <name evidence="1" type="ORF">SAMN05444366_2072</name>
</gene>
<protein>
    <recommendedName>
        <fullName evidence="3">Collagen triple helix repeat-containing protein</fullName>
    </recommendedName>
</protein>
<evidence type="ECO:0008006" key="3">
    <source>
        <dbReference type="Google" id="ProtNLM"/>
    </source>
</evidence>
<sequence length="178" mass="19654">MKKILTLFAVVGLIAFSSCEGPEGPPGVPGLPGEDGLIAEVYEVSGVNFTAANDYNPIIPLNPAIFDSDMVVLYRLAGVDNGQDVWKMTPELYYFADGRFNFGYNFNFTKNDVSIYMDGNDLASVESSFRTNQIFRIVIIPGYLTGTNKSANKSDFSDYNAVIEKYNIDDTKIKSIKL</sequence>
<dbReference type="AlphaFoldDB" id="A0A1M7EML0"/>
<dbReference type="EMBL" id="FRBY01000002">
    <property type="protein sequence ID" value="SHL92876.1"/>
    <property type="molecule type" value="Genomic_DNA"/>
</dbReference>